<protein>
    <submittedName>
        <fullName evidence="2">PTS sugar transporter subunit IIA</fullName>
    </submittedName>
</protein>
<gene>
    <name evidence="2" type="ORF">IAC13_04770</name>
</gene>
<dbReference type="InterPro" id="IPR051541">
    <property type="entry name" value="PTS_SugarTrans_NitroReg"/>
</dbReference>
<reference evidence="2" key="1">
    <citation type="submission" date="2020-10" db="EMBL/GenBank/DDBJ databases">
        <authorList>
            <person name="Gilroy R."/>
        </authorList>
    </citation>
    <scope>NUCLEOTIDE SEQUENCE</scope>
    <source>
        <strain evidence="2">E3-2379</strain>
    </source>
</reference>
<keyword evidence="2" id="KW-0762">Sugar transport</keyword>
<dbReference type="PANTHER" id="PTHR47738:SF3">
    <property type="entry name" value="PHOSPHOTRANSFERASE SYSTEM MANNITOL_FRUCTOSE-SPECIFIC IIA DOMAIN CONTAINING PROTEIN"/>
    <property type="match status" value="1"/>
</dbReference>
<dbReference type="AlphaFoldDB" id="A0A9D9I138"/>
<proteinExistence type="predicted"/>
<evidence type="ECO:0000313" key="2">
    <source>
        <dbReference type="EMBL" id="MBO8463228.1"/>
    </source>
</evidence>
<dbReference type="CDD" id="cd00211">
    <property type="entry name" value="PTS_IIA_fru"/>
    <property type="match status" value="1"/>
</dbReference>
<comment type="caution">
    <text evidence="2">The sequence shown here is derived from an EMBL/GenBank/DDBJ whole genome shotgun (WGS) entry which is preliminary data.</text>
</comment>
<dbReference type="PANTHER" id="PTHR47738">
    <property type="entry name" value="PTS SYSTEM FRUCTOSE-LIKE EIIA COMPONENT-RELATED"/>
    <property type="match status" value="1"/>
</dbReference>
<dbReference type="Gene3D" id="3.40.930.10">
    <property type="entry name" value="Mannitol-specific EII, Chain A"/>
    <property type="match status" value="1"/>
</dbReference>
<evidence type="ECO:0000259" key="1">
    <source>
        <dbReference type="PROSITE" id="PS51094"/>
    </source>
</evidence>
<name>A0A9D9I138_9FIRM</name>
<accession>A0A9D9I138</accession>
<dbReference type="InterPro" id="IPR002178">
    <property type="entry name" value="PTS_EIIA_type-2_dom"/>
</dbReference>
<evidence type="ECO:0000313" key="3">
    <source>
        <dbReference type="Proteomes" id="UP000823618"/>
    </source>
</evidence>
<dbReference type="EMBL" id="JADIML010000135">
    <property type="protein sequence ID" value="MBO8463228.1"/>
    <property type="molecule type" value="Genomic_DNA"/>
</dbReference>
<keyword evidence="2" id="KW-0813">Transport</keyword>
<organism evidence="2 3">
    <name type="scientific">Candidatus Scybalomonas excrementavium</name>
    <dbReference type="NCBI Taxonomy" id="2840943"/>
    <lineage>
        <taxon>Bacteria</taxon>
        <taxon>Bacillati</taxon>
        <taxon>Bacillota</taxon>
        <taxon>Clostridia</taxon>
        <taxon>Lachnospirales</taxon>
        <taxon>Lachnospiraceae</taxon>
        <taxon>Lachnospiraceae incertae sedis</taxon>
        <taxon>Candidatus Scybalomonas</taxon>
    </lineage>
</organism>
<dbReference type="InterPro" id="IPR016152">
    <property type="entry name" value="PTrfase/Anion_transptr"/>
</dbReference>
<dbReference type="Pfam" id="PF00359">
    <property type="entry name" value="PTS_EIIA_2"/>
    <property type="match status" value="1"/>
</dbReference>
<feature type="domain" description="PTS EIIA type-2" evidence="1">
    <location>
        <begin position="3"/>
        <end position="151"/>
    </location>
</feature>
<dbReference type="PROSITE" id="PS51094">
    <property type="entry name" value="PTS_EIIA_TYPE_2"/>
    <property type="match status" value="1"/>
</dbReference>
<reference evidence="2" key="2">
    <citation type="journal article" date="2021" name="PeerJ">
        <title>Extensive microbial diversity within the chicken gut microbiome revealed by metagenomics and culture.</title>
        <authorList>
            <person name="Gilroy R."/>
            <person name="Ravi A."/>
            <person name="Getino M."/>
            <person name="Pursley I."/>
            <person name="Horton D.L."/>
            <person name="Alikhan N.F."/>
            <person name="Baker D."/>
            <person name="Gharbi K."/>
            <person name="Hall N."/>
            <person name="Watson M."/>
            <person name="Adriaenssens E.M."/>
            <person name="Foster-Nyarko E."/>
            <person name="Jarju S."/>
            <person name="Secka A."/>
            <person name="Antonio M."/>
            <person name="Oren A."/>
            <person name="Chaudhuri R.R."/>
            <person name="La Ragione R."/>
            <person name="Hildebrand F."/>
            <person name="Pallen M.J."/>
        </authorList>
    </citation>
    <scope>NUCLEOTIDE SEQUENCE</scope>
    <source>
        <strain evidence="2">E3-2379</strain>
    </source>
</reference>
<dbReference type="Proteomes" id="UP000823618">
    <property type="component" value="Unassembled WGS sequence"/>
</dbReference>
<dbReference type="SUPFAM" id="SSF55804">
    <property type="entry name" value="Phoshotransferase/anion transport protein"/>
    <property type="match status" value="1"/>
</dbReference>
<sequence length="153" mass="17189">MEEIIFQEEQVLKLVGFKTKEEVLSEIADTLCQQGIVKETYKEAILNREKEFPTGLNTGGINLAIPHADVAHVNKPAIAIAILDKPVEFQAMDEPEQTIFVQVVVMLALKEAHGHIEMLQKVVGLIQDQELVKQVIELEDKTEICNKIKGKLF</sequence>